<dbReference type="EMBL" id="FZQP02000304">
    <property type="protein sequence ID" value="VVC88365.1"/>
    <property type="molecule type" value="Genomic_DNA"/>
</dbReference>
<keyword evidence="2" id="KW-1185">Reference proteome</keyword>
<reference evidence="1 2" key="1">
    <citation type="submission" date="2017-07" db="EMBL/GenBank/DDBJ databases">
        <authorList>
            <person name="Talla V."/>
            <person name="Backstrom N."/>
        </authorList>
    </citation>
    <scope>NUCLEOTIDE SEQUENCE [LARGE SCALE GENOMIC DNA]</scope>
</reference>
<dbReference type="Proteomes" id="UP000324832">
    <property type="component" value="Unassembled WGS sequence"/>
</dbReference>
<name>A0A5E4PTN2_9NEOP</name>
<accession>A0A5E4PTN2</accession>
<protein>
    <submittedName>
        <fullName evidence="1">Uncharacterized protein</fullName>
    </submittedName>
</protein>
<sequence length="104" mass="11958">MLQSWITPSQYTVLNTASRSEQTQSMKRKFIFPCFWSQKNPKIGKSMLLVGQTFVSYQECNVMISTTKIVLVCQNLFCQMLEQVVISIFLSHLFLNKIISLTLG</sequence>
<proteinExistence type="predicted"/>
<dbReference type="AlphaFoldDB" id="A0A5E4PTN2"/>
<evidence type="ECO:0000313" key="2">
    <source>
        <dbReference type="Proteomes" id="UP000324832"/>
    </source>
</evidence>
<gene>
    <name evidence="1" type="ORF">LSINAPIS_LOCUS1753</name>
</gene>
<evidence type="ECO:0000313" key="1">
    <source>
        <dbReference type="EMBL" id="VVC88365.1"/>
    </source>
</evidence>
<organism evidence="1 2">
    <name type="scientific">Leptidea sinapis</name>
    <dbReference type="NCBI Taxonomy" id="189913"/>
    <lineage>
        <taxon>Eukaryota</taxon>
        <taxon>Metazoa</taxon>
        <taxon>Ecdysozoa</taxon>
        <taxon>Arthropoda</taxon>
        <taxon>Hexapoda</taxon>
        <taxon>Insecta</taxon>
        <taxon>Pterygota</taxon>
        <taxon>Neoptera</taxon>
        <taxon>Endopterygota</taxon>
        <taxon>Lepidoptera</taxon>
        <taxon>Glossata</taxon>
        <taxon>Ditrysia</taxon>
        <taxon>Papilionoidea</taxon>
        <taxon>Pieridae</taxon>
        <taxon>Dismorphiinae</taxon>
        <taxon>Leptidea</taxon>
    </lineage>
</organism>